<gene>
    <name evidence="1" type="ORF">GCM10010185_30790</name>
</gene>
<protein>
    <submittedName>
        <fullName evidence="1">Uncharacterized protein</fullName>
    </submittedName>
</protein>
<evidence type="ECO:0000313" key="1">
    <source>
        <dbReference type="EMBL" id="GGP56484.1"/>
    </source>
</evidence>
<comment type="caution">
    <text evidence="1">The sequence shown here is derived from an EMBL/GenBank/DDBJ whole genome shotgun (WGS) entry which is preliminary data.</text>
</comment>
<dbReference type="EMBL" id="BMRG01000005">
    <property type="protein sequence ID" value="GGP56484.1"/>
    <property type="molecule type" value="Genomic_DNA"/>
</dbReference>
<sequence length="138" mass="14139">METASASAEESASLVDFKPCPVLESIASQFGLTKIEEDDSTSCDAVYSDSVSVRLDVYPDAGLVDYSPGPSSVISDTNVGSRKAKLVEKALTSSSCAVAVEVGVSSRVDIAASADTSLDEACDAAARVAVAVESKLPK</sequence>
<dbReference type="AlphaFoldDB" id="A0A918AP16"/>
<keyword evidence="2" id="KW-1185">Reference proteome</keyword>
<proteinExistence type="predicted"/>
<name>A0A918AP16_9PSEU</name>
<dbReference type="Proteomes" id="UP000639606">
    <property type="component" value="Unassembled WGS sequence"/>
</dbReference>
<evidence type="ECO:0000313" key="2">
    <source>
        <dbReference type="Proteomes" id="UP000639606"/>
    </source>
</evidence>
<reference evidence="1" key="2">
    <citation type="submission" date="2020-09" db="EMBL/GenBank/DDBJ databases">
        <authorList>
            <person name="Sun Q."/>
            <person name="Ohkuma M."/>
        </authorList>
    </citation>
    <scope>NUCLEOTIDE SEQUENCE</scope>
    <source>
        <strain evidence="1">JCM 3313</strain>
    </source>
</reference>
<reference evidence="1" key="1">
    <citation type="journal article" date="2014" name="Int. J. Syst. Evol. Microbiol.">
        <title>Complete genome sequence of Corynebacterium casei LMG S-19264T (=DSM 44701T), isolated from a smear-ripened cheese.</title>
        <authorList>
            <consortium name="US DOE Joint Genome Institute (JGI-PGF)"/>
            <person name="Walter F."/>
            <person name="Albersmeier A."/>
            <person name="Kalinowski J."/>
            <person name="Ruckert C."/>
        </authorList>
    </citation>
    <scope>NUCLEOTIDE SEQUENCE</scope>
    <source>
        <strain evidence="1">JCM 3313</strain>
    </source>
</reference>
<organism evidence="1 2">
    <name type="scientific">Saccharothrix coeruleofusca</name>
    <dbReference type="NCBI Taxonomy" id="33919"/>
    <lineage>
        <taxon>Bacteria</taxon>
        <taxon>Bacillati</taxon>
        <taxon>Actinomycetota</taxon>
        <taxon>Actinomycetes</taxon>
        <taxon>Pseudonocardiales</taxon>
        <taxon>Pseudonocardiaceae</taxon>
        <taxon>Saccharothrix</taxon>
    </lineage>
</organism>
<accession>A0A918AP16</accession>